<protein>
    <submittedName>
        <fullName evidence="1">Uncharacterized protein</fullName>
    </submittedName>
</protein>
<dbReference type="RefSeq" id="WP_120017403.1">
    <property type="nucleotide sequence ID" value="NZ_QZWZ01000028.1"/>
</dbReference>
<dbReference type="AlphaFoldDB" id="A0A3A5KHG0"/>
<keyword evidence="2" id="KW-1185">Reference proteome</keyword>
<name>A0A3A5KHG0_9HYPH</name>
<evidence type="ECO:0000313" key="2">
    <source>
        <dbReference type="Proteomes" id="UP000272706"/>
    </source>
</evidence>
<gene>
    <name evidence="1" type="ORF">D3227_27485</name>
</gene>
<dbReference type="Proteomes" id="UP000272706">
    <property type="component" value="Unassembled WGS sequence"/>
</dbReference>
<dbReference type="EMBL" id="QZWZ01000028">
    <property type="protein sequence ID" value="RJT31960.1"/>
    <property type="molecule type" value="Genomic_DNA"/>
</dbReference>
<organism evidence="1 2">
    <name type="scientific">Mesorhizobium waimense</name>
    <dbReference type="NCBI Taxonomy" id="1300307"/>
    <lineage>
        <taxon>Bacteria</taxon>
        <taxon>Pseudomonadati</taxon>
        <taxon>Pseudomonadota</taxon>
        <taxon>Alphaproteobacteria</taxon>
        <taxon>Hyphomicrobiales</taxon>
        <taxon>Phyllobacteriaceae</taxon>
        <taxon>Mesorhizobium</taxon>
    </lineage>
</organism>
<reference evidence="1 2" key="1">
    <citation type="submission" date="2018-09" db="EMBL/GenBank/DDBJ databases">
        <title>Mesorhizobium carmichaelinearum sp. nov. isolated from Carmichaelinea spp. root nodules in New Zealand.</title>
        <authorList>
            <person name="De Meyer S.E."/>
        </authorList>
    </citation>
    <scope>NUCLEOTIDE SEQUENCE [LARGE SCALE GENOMIC DNA]</scope>
    <source>
        <strain evidence="1 2">ICMP19557</strain>
    </source>
</reference>
<sequence>MALTSVLAKSGLETQIAAAFDAAAAFVENIAIEHGRSASPEHTVHSIRVVEELRTAALGKGDKPKNAA</sequence>
<comment type="caution">
    <text evidence="1">The sequence shown here is derived from an EMBL/GenBank/DDBJ whole genome shotgun (WGS) entry which is preliminary data.</text>
</comment>
<proteinExistence type="predicted"/>
<evidence type="ECO:0000313" key="1">
    <source>
        <dbReference type="EMBL" id="RJT31960.1"/>
    </source>
</evidence>
<accession>A0A3A5KHG0</accession>